<gene>
    <name evidence="2" type="ORF">SAMN04490203_3889</name>
</gene>
<organism evidence="2 3">
    <name type="scientific">Pseudomonas taetrolens</name>
    <dbReference type="NCBI Taxonomy" id="47884"/>
    <lineage>
        <taxon>Bacteria</taxon>
        <taxon>Pseudomonadati</taxon>
        <taxon>Pseudomonadota</taxon>
        <taxon>Gammaproteobacteria</taxon>
        <taxon>Pseudomonadales</taxon>
        <taxon>Pseudomonadaceae</taxon>
        <taxon>Pseudomonas</taxon>
    </lineage>
</organism>
<feature type="compositionally biased region" description="Polar residues" evidence="1">
    <location>
        <begin position="142"/>
        <end position="160"/>
    </location>
</feature>
<feature type="region of interest" description="Disordered" evidence="1">
    <location>
        <begin position="142"/>
        <end position="161"/>
    </location>
</feature>
<dbReference type="EMBL" id="FNRS01000001">
    <property type="protein sequence ID" value="SED13361.1"/>
    <property type="molecule type" value="Genomic_DNA"/>
</dbReference>
<sequence length="191" mass="20789">MNAYAKLVIPVGGGLAQHFASTGKAAPWKPSLAACAPLSDSIERSNVSHWFGQVTFDLHVSRSLSPSQENQRQQVLQPASTLEAAAKSCGSWLVYAETLEMKNSRVLNPKNQAATSVARAPAQNPTAFHRIDHSAICSSGSFKRNTRVTPSKQMNPSPIQTKPIMNDMLDKLVHNQMVLRKPKAGTPPYSR</sequence>
<evidence type="ECO:0000256" key="1">
    <source>
        <dbReference type="SAM" id="MobiDB-lite"/>
    </source>
</evidence>
<dbReference type="Proteomes" id="UP000183155">
    <property type="component" value="Unassembled WGS sequence"/>
</dbReference>
<comment type="caution">
    <text evidence="2">The sequence shown here is derived from an EMBL/GenBank/DDBJ whole genome shotgun (WGS) entry which is preliminary data.</text>
</comment>
<evidence type="ECO:0000313" key="2">
    <source>
        <dbReference type="EMBL" id="SED13361.1"/>
    </source>
</evidence>
<proteinExistence type="predicted"/>
<accession>A0A1H4Y898</accession>
<keyword evidence="3" id="KW-1185">Reference proteome</keyword>
<name>A0A1H4Y898_PSETA</name>
<reference evidence="2 3" key="1">
    <citation type="submission" date="2016-10" db="EMBL/GenBank/DDBJ databases">
        <authorList>
            <person name="Varghese N."/>
            <person name="Submissions S."/>
        </authorList>
    </citation>
    <scope>NUCLEOTIDE SEQUENCE [LARGE SCALE GENOMIC DNA]</scope>
    <source>
        <strain evidence="2 3">BS3652</strain>
    </source>
</reference>
<protein>
    <submittedName>
        <fullName evidence="2">Uncharacterized protein</fullName>
    </submittedName>
</protein>
<evidence type="ECO:0000313" key="3">
    <source>
        <dbReference type="Proteomes" id="UP000183155"/>
    </source>
</evidence>